<dbReference type="Proteomes" id="UP000315460">
    <property type="component" value="Unassembled WGS sequence"/>
</dbReference>
<keyword evidence="2" id="KW-1185">Reference proteome</keyword>
<name>A0ABY1N0J9_9ACTN</name>
<dbReference type="RefSeq" id="WP_154829877.1">
    <property type="nucleotide sequence ID" value="NZ_BAAAQH010000012.1"/>
</dbReference>
<evidence type="ECO:0000313" key="1">
    <source>
        <dbReference type="EMBL" id="SMO66869.1"/>
    </source>
</evidence>
<sequence length="280" mass="29157">MSGHANGHAHAHGHGHTDPATARVVLALGPESEQMPDLGIPAARPGRDLADLVEAQARRPGGPDAAGEGAGVVVVVPMTFGRAPAMVADCSRTLRDVRGSTDRVRLAPGSVALAAPLGDATMLITRLRAVIRRHGAVCSALVVSRAIDPFADAELYRLARLARQYGQPGLVEVAFHGGDEPDPDLPEGLERVRALGGRRPVVVSATLAPAPVTGLDLPGEGEYLFGPAVLRSVIDTRVREAVHRLDHGDDGIDAALDAEDGHGYAHSHVAADGTVYTHSH</sequence>
<evidence type="ECO:0000313" key="2">
    <source>
        <dbReference type="Proteomes" id="UP000315460"/>
    </source>
</evidence>
<dbReference type="SUPFAM" id="SSF53800">
    <property type="entry name" value="Chelatase"/>
    <property type="match status" value="1"/>
</dbReference>
<protein>
    <recommendedName>
        <fullName evidence="3">Cobalamin biosynthesis protein CbiX</fullName>
    </recommendedName>
</protein>
<proteinExistence type="predicted"/>
<comment type="caution">
    <text evidence="1">The sequence shown here is derived from an EMBL/GenBank/DDBJ whole genome shotgun (WGS) entry which is preliminary data.</text>
</comment>
<dbReference type="EMBL" id="FXTG01000003">
    <property type="protein sequence ID" value="SMO66869.1"/>
    <property type="molecule type" value="Genomic_DNA"/>
</dbReference>
<evidence type="ECO:0008006" key="3">
    <source>
        <dbReference type="Google" id="ProtNLM"/>
    </source>
</evidence>
<accession>A0ABY1N0J9</accession>
<organism evidence="1 2">
    <name type="scientific">Dietzia kunjamensis subsp. schimae</name>
    <dbReference type="NCBI Taxonomy" id="498198"/>
    <lineage>
        <taxon>Bacteria</taxon>
        <taxon>Bacillati</taxon>
        <taxon>Actinomycetota</taxon>
        <taxon>Actinomycetes</taxon>
        <taxon>Mycobacteriales</taxon>
        <taxon>Dietziaceae</taxon>
        <taxon>Dietzia</taxon>
    </lineage>
</organism>
<gene>
    <name evidence="1" type="ORF">SAMN06265174_103240</name>
</gene>
<reference evidence="1 2" key="1">
    <citation type="submission" date="2017-05" db="EMBL/GenBank/DDBJ databases">
        <authorList>
            <person name="Varghese N."/>
            <person name="Submissions S."/>
        </authorList>
    </citation>
    <scope>NUCLEOTIDE SEQUENCE [LARGE SCALE GENOMIC DNA]</scope>
    <source>
        <strain evidence="1 2">DSM 45139</strain>
    </source>
</reference>